<accession>A0A2V5LSP6</accession>
<name>A0A2V5LSP6_9MICC</name>
<dbReference type="Pfam" id="PF00561">
    <property type="entry name" value="Abhydrolase_1"/>
    <property type="match status" value="1"/>
</dbReference>
<dbReference type="GO" id="GO:0016020">
    <property type="term" value="C:membrane"/>
    <property type="evidence" value="ECO:0007669"/>
    <property type="project" value="TreeGrafter"/>
</dbReference>
<reference evidence="2 3" key="1">
    <citation type="submission" date="2018-05" db="EMBL/GenBank/DDBJ databases">
        <title>Genetic diversity of glacier-inhabiting Cryobacterium bacteria in China and description of Cryobacterium mengkeensis sp. nov. and Arthrobacter glacialis sp. nov.</title>
        <authorList>
            <person name="Liu Q."/>
            <person name="Xin Y.-H."/>
        </authorList>
    </citation>
    <scope>NUCLEOTIDE SEQUENCE [LARGE SCALE GENOMIC DNA]</scope>
    <source>
        <strain evidence="2 3">LI2</strain>
    </source>
</reference>
<dbReference type="InterPro" id="IPR000073">
    <property type="entry name" value="AB_hydrolase_1"/>
</dbReference>
<keyword evidence="3" id="KW-1185">Reference proteome</keyword>
<dbReference type="PRINTS" id="PR00111">
    <property type="entry name" value="ABHYDROLASE"/>
</dbReference>
<organism evidence="2 3">
    <name type="scientific">Arthrobacter livingstonensis</name>
    <dbReference type="NCBI Taxonomy" id="670078"/>
    <lineage>
        <taxon>Bacteria</taxon>
        <taxon>Bacillati</taxon>
        <taxon>Actinomycetota</taxon>
        <taxon>Actinomycetes</taxon>
        <taxon>Micrococcales</taxon>
        <taxon>Micrococcaceae</taxon>
        <taxon>Arthrobacter</taxon>
    </lineage>
</organism>
<evidence type="ECO:0000313" key="2">
    <source>
        <dbReference type="EMBL" id="PYI66087.1"/>
    </source>
</evidence>
<keyword evidence="2" id="KW-0378">Hydrolase</keyword>
<feature type="domain" description="AB hydrolase-1" evidence="1">
    <location>
        <begin position="23"/>
        <end position="141"/>
    </location>
</feature>
<dbReference type="EMBL" id="QJVD01000018">
    <property type="protein sequence ID" value="PYI66087.1"/>
    <property type="molecule type" value="Genomic_DNA"/>
</dbReference>
<dbReference type="Gene3D" id="3.40.50.1820">
    <property type="entry name" value="alpha/beta hydrolase"/>
    <property type="match status" value="1"/>
</dbReference>
<dbReference type="InterPro" id="IPR029058">
    <property type="entry name" value="AB_hydrolase_fold"/>
</dbReference>
<comment type="caution">
    <text evidence="2">The sequence shown here is derived from an EMBL/GenBank/DDBJ whole genome shotgun (WGS) entry which is preliminary data.</text>
</comment>
<dbReference type="GO" id="GO:0016787">
    <property type="term" value="F:hydrolase activity"/>
    <property type="evidence" value="ECO:0007669"/>
    <property type="project" value="UniProtKB-KW"/>
</dbReference>
<dbReference type="AlphaFoldDB" id="A0A2V5LSP6"/>
<evidence type="ECO:0000259" key="1">
    <source>
        <dbReference type="Pfam" id="PF00561"/>
    </source>
</evidence>
<protein>
    <submittedName>
        <fullName evidence="2">Alpha/beta hydrolase</fullName>
    </submittedName>
</protein>
<sequence length="285" mass="29278">MNYWLSRVPGSLAFGEWGDPGSPAVLAIHGITANHLAWAAVARALPGFHVIAPDLRGRGGSRDLGGPYCMDAHAADLAAVLDHLGVPSATVVGHSMGAFAALVFGLRHPGRTAATVLVDGGLPLVLPPGVGVNDTLGPAAERLTMEFADRTAYRALWKAHPALAGAWNADIEAYVDYDLVGEAPRLHSSASYEAMALDSADLFGTDAVDAALAALPAGTPLLTAPRGLLDADPLYSPEALAQWRARLPGLVVSGVPDVNHYTIVMGRRGAAAVAAAVAVAGRPEG</sequence>
<dbReference type="PANTHER" id="PTHR43798:SF33">
    <property type="entry name" value="HYDROLASE, PUTATIVE (AFU_ORTHOLOGUE AFUA_2G14860)-RELATED"/>
    <property type="match status" value="1"/>
</dbReference>
<dbReference type="PANTHER" id="PTHR43798">
    <property type="entry name" value="MONOACYLGLYCEROL LIPASE"/>
    <property type="match status" value="1"/>
</dbReference>
<gene>
    <name evidence="2" type="ORF">CVV68_15540</name>
</gene>
<proteinExistence type="predicted"/>
<dbReference type="InterPro" id="IPR050266">
    <property type="entry name" value="AB_hydrolase_sf"/>
</dbReference>
<evidence type="ECO:0000313" key="3">
    <source>
        <dbReference type="Proteomes" id="UP000247832"/>
    </source>
</evidence>
<dbReference type="OrthoDB" id="63519at2"/>
<dbReference type="Proteomes" id="UP000247832">
    <property type="component" value="Unassembled WGS sequence"/>
</dbReference>
<dbReference type="RefSeq" id="WP_110501994.1">
    <property type="nucleotide sequence ID" value="NZ_QJVD01000018.1"/>
</dbReference>
<dbReference type="SUPFAM" id="SSF53474">
    <property type="entry name" value="alpha/beta-Hydrolases"/>
    <property type="match status" value="1"/>
</dbReference>